<comment type="caution">
    <text evidence="8">The sequence shown here is derived from an EMBL/GenBank/DDBJ whole genome shotgun (WGS) entry which is preliminary data.</text>
</comment>
<comment type="subcellular location">
    <subcellularLocation>
        <location evidence="1">Cell envelope</location>
    </subcellularLocation>
</comment>
<evidence type="ECO:0000256" key="2">
    <source>
        <dbReference type="ARBA" id="ARBA00022737"/>
    </source>
</evidence>
<dbReference type="GO" id="GO:0005886">
    <property type="term" value="C:plasma membrane"/>
    <property type="evidence" value="ECO:0007669"/>
    <property type="project" value="TreeGrafter"/>
</dbReference>
<keyword evidence="6" id="KW-0472">Membrane</keyword>
<dbReference type="InterPro" id="IPR017560">
    <property type="entry name" value="Cyt_c_biogenesis_CcmI"/>
</dbReference>
<evidence type="ECO:0000256" key="4">
    <source>
        <dbReference type="ARBA" id="ARBA00022803"/>
    </source>
</evidence>
<dbReference type="NCBIfam" id="TIGR03142">
    <property type="entry name" value="cytochro_ccmI"/>
    <property type="match status" value="1"/>
</dbReference>
<dbReference type="AlphaFoldDB" id="A0A545TR23"/>
<keyword evidence="2" id="KW-0677">Repeat</keyword>
<evidence type="ECO:0000313" key="9">
    <source>
        <dbReference type="Proteomes" id="UP000315252"/>
    </source>
</evidence>
<reference evidence="8 9" key="1">
    <citation type="submission" date="2019-06" db="EMBL/GenBank/DDBJ databases">
        <title>Whole genome sequence for Rhodospirillaceae sp. R148.</title>
        <authorList>
            <person name="Wang G."/>
        </authorList>
    </citation>
    <scope>NUCLEOTIDE SEQUENCE [LARGE SCALE GENOMIC DNA]</scope>
    <source>
        <strain evidence="8 9">R148</strain>
    </source>
</reference>
<feature type="region of interest" description="Disordered" evidence="5">
    <location>
        <begin position="289"/>
        <end position="334"/>
    </location>
</feature>
<evidence type="ECO:0000256" key="1">
    <source>
        <dbReference type="ARBA" id="ARBA00004196"/>
    </source>
</evidence>
<dbReference type="PANTHER" id="PTHR47870">
    <property type="entry name" value="CYTOCHROME C-TYPE BIOGENESIS PROTEIN CCMH"/>
    <property type="match status" value="1"/>
</dbReference>
<evidence type="ECO:0000256" key="5">
    <source>
        <dbReference type="SAM" id="MobiDB-lite"/>
    </source>
</evidence>
<dbReference type="InterPro" id="IPR056413">
    <property type="entry name" value="TPR_CcmH_CycH"/>
</dbReference>
<dbReference type="OrthoDB" id="9815847at2"/>
<dbReference type="Pfam" id="PF23914">
    <property type="entry name" value="TPR_CcmH_CycH"/>
    <property type="match status" value="1"/>
</dbReference>
<sequence length="420" mass="44928">MILWIIAAVLTAICVAVLMNSLLKARADEGPRSAFDLTVYKDQLTEVGRDMDRGLLNEDQARSARLEIERRMLNVTASAEATETTEGPAEAGKSNRWMAWFLAAALPGLALGLYLNLGSPGMPGIPFAERRALEAEFQRALNSDLATEITALEARVEAKGFDAHAWLLLAGAYGQLDRFLDSANAYRRAIDLGAKEPQLYASLGEALVAASGGEVGAEARRAFAEAITLDGNNMKSLYYSGLALAQDGRLADALRIWKGLSERSTPASPWRPLLAQRIAQLEAALADNQDQGEARLPGPRLPGPRASVEGGTGSGGSTGNPVGGSAMPQPSPEEIEAARQMSTEDRMAFIRAMVDQLAERLDGEPGDLEGWLRLARAYTVLQEPESARAALERASQSFAGQPQEAQAEAAIARTRSELGL</sequence>
<feature type="compositionally biased region" description="Low complexity" evidence="5">
    <location>
        <begin position="399"/>
        <end position="412"/>
    </location>
</feature>
<feature type="compositionally biased region" description="Low complexity" evidence="5">
    <location>
        <begin position="295"/>
        <end position="309"/>
    </location>
</feature>
<dbReference type="InterPro" id="IPR011990">
    <property type="entry name" value="TPR-like_helical_dom_sf"/>
</dbReference>
<keyword evidence="6" id="KW-0812">Transmembrane</keyword>
<dbReference type="SUPFAM" id="SSF48452">
    <property type="entry name" value="TPR-like"/>
    <property type="match status" value="1"/>
</dbReference>
<evidence type="ECO:0000313" key="8">
    <source>
        <dbReference type="EMBL" id="TQV79664.1"/>
    </source>
</evidence>
<dbReference type="Gene3D" id="1.25.40.10">
    <property type="entry name" value="Tetratricopeptide repeat domain"/>
    <property type="match status" value="2"/>
</dbReference>
<accession>A0A545TR23</accession>
<name>A0A545TR23_9PROT</name>
<feature type="domain" description="Cytochrome c-type biogenesis protein H TPR" evidence="7">
    <location>
        <begin position="129"/>
        <end position="265"/>
    </location>
</feature>
<keyword evidence="3" id="KW-0201">Cytochrome c-type biogenesis</keyword>
<dbReference type="InterPro" id="IPR051263">
    <property type="entry name" value="C-type_cytochrome_biogenesis"/>
</dbReference>
<protein>
    <submittedName>
        <fullName evidence="8">C-type cytochrome biogenesis protein CcmI</fullName>
    </submittedName>
</protein>
<evidence type="ECO:0000256" key="3">
    <source>
        <dbReference type="ARBA" id="ARBA00022748"/>
    </source>
</evidence>
<feature type="region of interest" description="Disordered" evidence="5">
    <location>
        <begin position="399"/>
        <end position="420"/>
    </location>
</feature>
<keyword evidence="6" id="KW-1133">Transmembrane helix</keyword>
<feature type="transmembrane region" description="Helical" evidence="6">
    <location>
        <begin position="97"/>
        <end position="117"/>
    </location>
</feature>
<organism evidence="8 9">
    <name type="scientific">Denitrobaculum tricleocarpae</name>
    <dbReference type="NCBI Taxonomy" id="2591009"/>
    <lineage>
        <taxon>Bacteria</taxon>
        <taxon>Pseudomonadati</taxon>
        <taxon>Pseudomonadota</taxon>
        <taxon>Alphaproteobacteria</taxon>
        <taxon>Rhodospirillales</taxon>
        <taxon>Rhodospirillaceae</taxon>
        <taxon>Denitrobaculum</taxon>
    </lineage>
</organism>
<gene>
    <name evidence="8" type="primary">ccmI</name>
    <name evidence="8" type="ORF">FKG95_13180</name>
</gene>
<evidence type="ECO:0000256" key="6">
    <source>
        <dbReference type="SAM" id="Phobius"/>
    </source>
</evidence>
<proteinExistence type="predicted"/>
<evidence type="ECO:0000259" key="7">
    <source>
        <dbReference type="Pfam" id="PF23914"/>
    </source>
</evidence>
<dbReference type="PANTHER" id="PTHR47870:SF4">
    <property type="entry name" value="CYTOCHROME C-TYPE BIOGENESIS PROTEIN CYCH"/>
    <property type="match status" value="1"/>
</dbReference>
<dbReference type="GO" id="GO:0030313">
    <property type="term" value="C:cell envelope"/>
    <property type="evidence" value="ECO:0007669"/>
    <property type="project" value="UniProtKB-SubCell"/>
</dbReference>
<dbReference type="Proteomes" id="UP000315252">
    <property type="component" value="Unassembled WGS sequence"/>
</dbReference>
<dbReference type="EMBL" id="VHSH01000004">
    <property type="protein sequence ID" value="TQV79664.1"/>
    <property type="molecule type" value="Genomic_DNA"/>
</dbReference>
<keyword evidence="4" id="KW-0802">TPR repeat</keyword>
<feature type="compositionally biased region" description="Gly residues" evidence="5">
    <location>
        <begin position="310"/>
        <end position="322"/>
    </location>
</feature>
<dbReference type="GO" id="GO:0017004">
    <property type="term" value="P:cytochrome complex assembly"/>
    <property type="evidence" value="ECO:0007669"/>
    <property type="project" value="UniProtKB-KW"/>
</dbReference>
<keyword evidence="9" id="KW-1185">Reference proteome</keyword>
<dbReference type="RefSeq" id="WP_142896844.1">
    <property type="nucleotide sequence ID" value="NZ_ML660055.1"/>
</dbReference>